<comment type="subcellular location">
    <subcellularLocation>
        <location evidence="1">Cell membrane</location>
        <topology evidence="1">Multi-pass membrane protein</topology>
    </subcellularLocation>
</comment>
<reference evidence="15" key="2">
    <citation type="journal article" date="2023" name="Microorganisms">
        <title>Isolation and Genomic Characteristics of Cat-Borne Campylobacter felis sp. nov. and Sheep-Borne Campylobacter ovis sp. nov.</title>
        <authorList>
            <person name="Wang H."/>
            <person name="Li Y."/>
            <person name="Gu Y."/>
            <person name="Zhou G."/>
            <person name="Chen X."/>
            <person name="Zhang X."/>
            <person name="Shao Z."/>
            <person name="Zhang J."/>
            <person name="Zhang M."/>
        </authorList>
    </citation>
    <scope>NUCLEOTIDE SEQUENCE</scope>
    <source>
        <strain evidence="15">PS10</strain>
    </source>
</reference>
<evidence type="ECO:0000313" key="15">
    <source>
        <dbReference type="EMBL" id="MDL0089802.1"/>
    </source>
</evidence>
<evidence type="ECO:0000256" key="14">
    <source>
        <dbReference type="SAM" id="Phobius"/>
    </source>
</evidence>
<keyword evidence="16" id="KW-1185">Reference proteome</keyword>
<dbReference type="Gene3D" id="1.20.1730.10">
    <property type="entry name" value="Sodium/glucose cotransporter"/>
    <property type="match status" value="1"/>
</dbReference>
<sequence length="590" mass="65629">MALKDHLLLCKSVSQTGKANKALNLGLWGIYGRDYILRFCRCLFDYNWCDTKFNPFKREQKMINIYVIGVVFGILIYLIIGFLAGKRVKNLEDYYVSGRNATTLFTTGTMFASMLSTNGFMGDTAYAYSGNITTIFLINTLCACGYVLGALYFGRFIHRAKVNTMPSYFRLRFNSNRIGKFSAIIVVVSLSAYLLSVITGTAILMGAITGFSRLNCLIISYIAILLFTIYSGSKGVILVDTAMCICFLFATIFVGYFVFSEVGGISDLTQKLMLNPNTPKDLLSYHGNTGGGSVFDIVSYAITLGIVWLITVAVSPWQAGRNLMAKNEHVILRSSVLSALLTIFFLLFLYIIAVCIILLNPNMSSPEQVIIWAAYSVVPKFLGVFLLVGILSAGLSSATTFLSVVSFSLANDIFNINFKDEKQQVNFTRIVVFVVSTATLFVAYFDLASIRIIAWFASTIIAASWGVVAFGSVWSKALSERGAYYSMVGGFFGYLISKCLVEIFNVPLKNFYEPFFIAIFISILFAIIGSKNQKISQNESEFLAKIHQIPNLCIKDYKIDRFYAHILMLSGVILTAMLLIYWALPYNKGF</sequence>
<feature type="transmembrane region" description="Helical" evidence="14">
    <location>
        <begin position="178"/>
        <end position="205"/>
    </location>
</feature>
<comment type="catalytic activity">
    <reaction evidence="12">
        <text>L-proline(in) + Na(+)(in) = L-proline(out) + Na(+)(out)</text>
        <dbReference type="Rhea" id="RHEA:28967"/>
        <dbReference type="ChEBI" id="CHEBI:29101"/>
        <dbReference type="ChEBI" id="CHEBI:60039"/>
    </reaction>
</comment>
<dbReference type="EMBL" id="JANURM010000021">
    <property type="protein sequence ID" value="MDL0089802.1"/>
    <property type="molecule type" value="Genomic_DNA"/>
</dbReference>
<feature type="transmembrane region" description="Helical" evidence="14">
    <location>
        <begin position="211"/>
        <end position="230"/>
    </location>
</feature>
<feature type="transmembrane region" description="Helical" evidence="14">
    <location>
        <begin position="483"/>
        <end position="505"/>
    </location>
</feature>
<evidence type="ECO:0000313" key="16">
    <source>
        <dbReference type="Proteomes" id="UP001173801"/>
    </source>
</evidence>
<keyword evidence="6" id="KW-0769">Symport</keyword>
<protein>
    <submittedName>
        <fullName evidence="15">Sodium:solute symporter family protein</fullName>
    </submittedName>
</protein>
<dbReference type="Proteomes" id="UP001173801">
    <property type="component" value="Unassembled WGS sequence"/>
</dbReference>
<proteinExistence type="inferred from homology"/>
<evidence type="ECO:0000256" key="13">
    <source>
        <dbReference type="RuleBase" id="RU362091"/>
    </source>
</evidence>
<feature type="transmembrane region" description="Helical" evidence="14">
    <location>
        <begin position="96"/>
        <end position="115"/>
    </location>
</feature>
<keyword evidence="9" id="KW-0406">Ion transport</keyword>
<feature type="transmembrane region" description="Helical" evidence="14">
    <location>
        <begin position="562"/>
        <end position="584"/>
    </location>
</feature>
<evidence type="ECO:0000256" key="3">
    <source>
        <dbReference type="ARBA" id="ARBA00022448"/>
    </source>
</evidence>
<comment type="similarity">
    <text evidence="2 13">Belongs to the sodium:solute symporter (SSF) (TC 2.A.21) family.</text>
</comment>
<keyword evidence="7 14" id="KW-1133">Transmembrane helix</keyword>
<evidence type="ECO:0000256" key="9">
    <source>
        <dbReference type="ARBA" id="ARBA00023065"/>
    </source>
</evidence>
<evidence type="ECO:0000256" key="10">
    <source>
        <dbReference type="ARBA" id="ARBA00023136"/>
    </source>
</evidence>
<dbReference type="CDD" id="cd10322">
    <property type="entry name" value="SLC5sbd"/>
    <property type="match status" value="1"/>
</dbReference>
<dbReference type="InterPro" id="IPR050277">
    <property type="entry name" value="Sodium:Solute_Symporter"/>
</dbReference>
<dbReference type="Pfam" id="PF00474">
    <property type="entry name" value="SSF"/>
    <property type="match status" value="1"/>
</dbReference>
<name>A0ABT7HSB4_9BACT</name>
<keyword evidence="3" id="KW-0813">Transport</keyword>
<feature type="transmembrane region" description="Helical" evidence="14">
    <location>
        <begin position="63"/>
        <end position="84"/>
    </location>
</feature>
<evidence type="ECO:0000256" key="5">
    <source>
        <dbReference type="ARBA" id="ARBA00022692"/>
    </source>
</evidence>
<evidence type="ECO:0000256" key="7">
    <source>
        <dbReference type="ARBA" id="ARBA00022989"/>
    </source>
</evidence>
<keyword evidence="11" id="KW-0739">Sodium transport</keyword>
<evidence type="ECO:0000256" key="2">
    <source>
        <dbReference type="ARBA" id="ARBA00006434"/>
    </source>
</evidence>
<gene>
    <name evidence="15" type="ORF">NYG85_10565</name>
</gene>
<keyword evidence="8" id="KW-0915">Sodium</keyword>
<feature type="transmembrane region" description="Helical" evidence="14">
    <location>
        <begin position="426"/>
        <end position="446"/>
    </location>
</feature>
<feature type="transmembrane region" description="Helical" evidence="14">
    <location>
        <begin position="135"/>
        <end position="157"/>
    </location>
</feature>
<feature type="transmembrane region" description="Helical" evidence="14">
    <location>
        <begin position="336"/>
        <end position="361"/>
    </location>
</feature>
<feature type="transmembrane region" description="Helical" evidence="14">
    <location>
        <begin position="452"/>
        <end position="471"/>
    </location>
</feature>
<dbReference type="RefSeq" id="WP_284938547.1">
    <property type="nucleotide sequence ID" value="NZ_JANURM010000021.1"/>
</dbReference>
<evidence type="ECO:0000256" key="1">
    <source>
        <dbReference type="ARBA" id="ARBA00004651"/>
    </source>
</evidence>
<keyword evidence="4" id="KW-1003">Cell membrane</keyword>
<accession>A0ABT7HSB4</accession>
<reference evidence="15" key="1">
    <citation type="submission" date="2022-08" db="EMBL/GenBank/DDBJ databases">
        <authorList>
            <person name="Wang H."/>
        </authorList>
    </citation>
    <scope>NUCLEOTIDE SEQUENCE</scope>
    <source>
        <strain evidence="15">PS10</strain>
    </source>
</reference>
<dbReference type="PANTHER" id="PTHR48086">
    <property type="entry name" value="SODIUM/PROLINE SYMPORTER-RELATED"/>
    <property type="match status" value="1"/>
</dbReference>
<dbReference type="PANTHER" id="PTHR48086:SF3">
    <property type="entry name" value="SODIUM_PROLINE SYMPORTER"/>
    <property type="match status" value="1"/>
</dbReference>
<feature type="transmembrane region" description="Helical" evidence="14">
    <location>
        <begin position="237"/>
        <end position="259"/>
    </location>
</feature>
<evidence type="ECO:0000256" key="8">
    <source>
        <dbReference type="ARBA" id="ARBA00023053"/>
    </source>
</evidence>
<feature type="transmembrane region" description="Helical" evidence="14">
    <location>
        <begin position="511"/>
        <end position="528"/>
    </location>
</feature>
<dbReference type="InterPro" id="IPR038377">
    <property type="entry name" value="Na/Glc_symporter_sf"/>
</dbReference>
<evidence type="ECO:0000256" key="11">
    <source>
        <dbReference type="ARBA" id="ARBA00023201"/>
    </source>
</evidence>
<dbReference type="InterPro" id="IPR001734">
    <property type="entry name" value="Na/solute_symporter"/>
</dbReference>
<organism evidence="15 16">
    <name type="scientific">Campylobacter gastrosuis</name>
    <dbReference type="NCBI Taxonomy" id="2974576"/>
    <lineage>
        <taxon>Bacteria</taxon>
        <taxon>Pseudomonadati</taxon>
        <taxon>Campylobacterota</taxon>
        <taxon>Epsilonproteobacteria</taxon>
        <taxon>Campylobacterales</taxon>
        <taxon>Campylobacteraceae</taxon>
        <taxon>Campylobacter</taxon>
    </lineage>
</organism>
<evidence type="ECO:0000256" key="12">
    <source>
        <dbReference type="ARBA" id="ARBA00033708"/>
    </source>
</evidence>
<evidence type="ECO:0000256" key="4">
    <source>
        <dbReference type="ARBA" id="ARBA00022475"/>
    </source>
</evidence>
<keyword evidence="5 14" id="KW-0812">Transmembrane</keyword>
<evidence type="ECO:0000256" key="6">
    <source>
        <dbReference type="ARBA" id="ARBA00022847"/>
    </source>
</evidence>
<comment type="caution">
    <text evidence="15">The sequence shown here is derived from an EMBL/GenBank/DDBJ whole genome shotgun (WGS) entry which is preliminary data.</text>
</comment>
<feature type="transmembrane region" description="Helical" evidence="14">
    <location>
        <begin position="297"/>
        <end position="315"/>
    </location>
</feature>
<dbReference type="PROSITE" id="PS50283">
    <property type="entry name" value="NA_SOLUT_SYMP_3"/>
    <property type="match status" value="1"/>
</dbReference>
<keyword evidence="10 14" id="KW-0472">Membrane</keyword>